<keyword evidence="3" id="KW-1185">Reference proteome</keyword>
<sequence length="1043" mass="118219">MVKHKIGKHKVTELDISVKTTKRGRQVSSVAVPAEKSLYRPSKRRKIIPVIPADNKAHRGSSSSSLPEPLYYESIFETFDGKTSQGKTTHDYLKAWLDQGKCGAYLDRLLITEAMPKPTCVRCLKGVATWRCLDCGSQPQYCGVCCRISHRRTPFHRVEYWNGGYFQPAWLWQAGTMICLGHQGHMCPEYQKKMSDLEKRSLKVNGCLDSPPLEEDDTTFGAKPAITQLGSGRFVLFVHLNGFHYLPVYPCLCGEKVRLPEDEQFLEAGYFPSTWTTIETVFTLELLKDYHLTKTETKMSTENYCDILKRKTNFAFPSKIDRARELSRVWQMYNYMILLKRHGFGHEGRGRKPEKGELALYCAICPQPGINLPSNWKSLTELWLYKRYIVIDGNFKLHHLIIRGQDRGISLIAGAAYMIEKAYQDKVLKNAPESKQDKDKMKKGYDASGLFGSACARHGCFCGGALVDMQKGERQANADLSVNEAFDTTNAAGTPGALLAYDINCQFCIHFRERIDKAHHLTIPGDLDITYLIGLFHIHGHGEICLPRFASTFLPGAGMASGEIIESLWSILNQAARITKTMTPAHRREMIDACVTDINWKKLVSVDTYITTQLLKARTEKEKADDDFALLNDTVSPAQKELWQEEMETANDEREGSDVSSMDSYLPKLEKVKNTRAIRSSLMAEEQKTRKNVGLANWVATGMEIQEAQSALRSTAMAIRNATEGSVTDLDVQKKREVLIKQIDNWYKIADTLFPGLDPTAETSKMTDKRDPCVCENECQCPPHIPDPDVDFELAENIVLSLPSDFHDLPEELSAAAITEGELRVAQANEALDTLRSLITKKSTYYRANRELANGTRDRTRSYDSINALEKLMVAAKRTYAKARSSLERLGLLPEHPQFKTLHKSDTKAVTAIYSPNARGQRNEGLSWIWTSLGIDPTEEGYLAEVYWVNWIRAKSRADRWMEEVIILEHEMEWFVRFCLYRQRKCLDWAQSNEEGVSAGHMAYAFRQADMWARRASAGKKQFMEKCGVRVTIEDPIINDPTT</sequence>
<dbReference type="InterPro" id="IPR041457">
    <property type="entry name" value="CxC2_KDZ-assoc"/>
</dbReference>
<feature type="domain" description="CxC2-like cysteine cluster KDZ transposase-associated" evidence="1">
    <location>
        <begin position="235"/>
        <end position="313"/>
    </location>
</feature>
<evidence type="ECO:0000313" key="3">
    <source>
        <dbReference type="Proteomes" id="UP000521943"/>
    </source>
</evidence>
<organism evidence="2 3">
    <name type="scientific">Ephemerocybe angulata</name>
    <dbReference type="NCBI Taxonomy" id="980116"/>
    <lineage>
        <taxon>Eukaryota</taxon>
        <taxon>Fungi</taxon>
        <taxon>Dikarya</taxon>
        <taxon>Basidiomycota</taxon>
        <taxon>Agaricomycotina</taxon>
        <taxon>Agaricomycetes</taxon>
        <taxon>Agaricomycetidae</taxon>
        <taxon>Agaricales</taxon>
        <taxon>Agaricineae</taxon>
        <taxon>Psathyrellaceae</taxon>
        <taxon>Ephemerocybe</taxon>
    </lineage>
</organism>
<dbReference type="Pfam" id="PF18758">
    <property type="entry name" value="KDZ"/>
    <property type="match status" value="1"/>
</dbReference>
<protein>
    <recommendedName>
        <fullName evidence="1">CxC2-like cysteine cluster KDZ transposase-associated domain-containing protein</fullName>
    </recommendedName>
</protein>
<gene>
    <name evidence="2" type="ORF">DFP72DRAFT_1076684</name>
</gene>
<evidence type="ECO:0000259" key="1">
    <source>
        <dbReference type="Pfam" id="PF18803"/>
    </source>
</evidence>
<accession>A0A8H6LW47</accession>
<evidence type="ECO:0000313" key="2">
    <source>
        <dbReference type="EMBL" id="KAF6746103.1"/>
    </source>
</evidence>
<dbReference type="PANTHER" id="PTHR33104">
    <property type="entry name" value="SI:DKEY-29D5.2"/>
    <property type="match status" value="1"/>
</dbReference>
<dbReference type="Proteomes" id="UP000521943">
    <property type="component" value="Unassembled WGS sequence"/>
</dbReference>
<dbReference type="InterPro" id="IPR040521">
    <property type="entry name" value="KDZ"/>
</dbReference>
<dbReference type="EMBL" id="JACGCI010000096">
    <property type="protein sequence ID" value="KAF6746103.1"/>
    <property type="molecule type" value="Genomic_DNA"/>
</dbReference>
<dbReference type="Pfam" id="PF18803">
    <property type="entry name" value="CxC2"/>
    <property type="match status" value="1"/>
</dbReference>
<dbReference type="PANTHER" id="PTHR33104:SF2">
    <property type="entry name" value="CXC3 LIKE CYSTEINE CLUSTER DOMAIN-CONTAINING PROTEIN"/>
    <property type="match status" value="1"/>
</dbReference>
<proteinExistence type="predicted"/>
<dbReference type="OrthoDB" id="3214502at2759"/>
<reference evidence="2 3" key="1">
    <citation type="submission" date="2020-07" db="EMBL/GenBank/DDBJ databases">
        <title>Comparative genomics of pyrophilous fungi reveals a link between fire events and developmental genes.</title>
        <authorList>
            <consortium name="DOE Joint Genome Institute"/>
            <person name="Steindorff A.S."/>
            <person name="Carver A."/>
            <person name="Calhoun S."/>
            <person name="Stillman K."/>
            <person name="Liu H."/>
            <person name="Lipzen A."/>
            <person name="Pangilinan J."/>
            <person name="Labutti K."/>
            <person name="Bruns T.D."/>
            <person name="Grigoriev I.V."/>
        </authorList>
    </citation>
    <scope>NUCLEOTIDE SEQUENCE [LARGE SCALE GENOMIC DNA]</scope>
    <source>
        <strain evidence="2 3">CBS 144469</strain>
    </source>
</reference>
<name>A0A8H6LW47_9AGAR</name>
<comment type="caution">
    <text evidence="2">The sequence shown here is derived from an EMBL/GenBank/DDBJ whole genome shotgun (WGS) entry which is preliminary data.</text>
</comment>
<dbReference type="CDD" id="cd19757">
    <property type="entry name" value="Bbox1"/>
    <property type="match status" value="1"/>
</dbReference>
<dbReference type="AlphaFoldDB" id="A0A8H6LW47"/>